<dbReference type="AlphaFoldDB" id="A0A284QV65"/>
<keyword evidence="3" id="KW-0687">Ribonucleoprotein</keyword>
<gene>
    <name evidence="4" type="ORF">ARMOST_03681</name>
</gene>
<dbReference type="GO" id="GO:1990904">
    <property type="term" value="C:ribonucleoprotein complex"/>
    <property type="evidence" value="ECO:0007669"/>
    <property type="project" value="UniProtKB-KW"/>
</dbReference>
<evidence type="ECO:0000313" key="5">
    <source>
        <dbReference type="Proteomes" id="UP000219338"/>
    </source>
</evidence>
<dbReference type="GO" id="GO:0006412">
    <property type="term" value="P:translation"/>
    <property type="evidence" value="ECO:0007669"/>
    <property type="project" value="InterPro"/>
</dbReference>
<accession>A0A284QV65</accession>
<evidence type="ECO:0000313" key="4">
    <source>
        <dbReference type="EMBL" id="SJL00368.1"/>
    </source>
</evidence>
<keyword evidence="2" id="KW-0689">Ribosomal protein</keyword>
<dbReference type="STRING" id="47428.A0A284QV65"/>
<organism evidence="4 5">
    <name type="scientific">Armillaria ostoyae</name>
    <name type="common">Armillaria root rot fungus</name>
    <dbReference type="NCBI Taxonomy" id="47428"/>
    <lineage>
        <taxon>Eukaryota</taxon>
        <taxon>Fungi</taxon>
        <taxon>Dikarya</taxon>
        <taxon>Basidiomycota</taxon>
        <taxon>Agaricomycotina</taxon>
        <taxon>Agaricomycetes</taxon>
        <taxon>Agaricomycetidae</taxon>
        <taxon>Agaricales</taxon>
        <taxon>Marasmiineae</taxon>
        <taxon>Physalacriaceae</taxon>
        <taxon>Armillaria</taxon>
    </lineage>
</organism>
<evidence type="ECO:0000256" key="2">
    <source>
        <dbReference type="ARBA" id="ARBA00022980"/>
    </source>
</evidence>
<reference evidence="5" key="1">
    <citation type="journal article" date="2017" name="Nat. Ecol. Evol.">
        <title>Genome expansion and lineage-specific genetic innovations in the forest pathogenic fungi Armillaria.</title>
        <authorList>
            <person name="Sipos G."/>
            <person name="Prasanna A.N."/>
            <person name="Walter M.C."/>
            <person name="O'Connor E."/>
            <person name="Balint B."/>
            <person name="Krizsan K."/>
            <person name="Kiss B."/>
            <person name="Hess J."/>
            <person name="Varga T."/>
            <person name="Slot J."/>
            <person name="Riley R."/>
            <person name="Boka B."/>
            <person name="Rigling D."/>
            <person name="Barry K."/>
            <person name="Lee J."/>
            <person name="Mihaltcheva S."/>
            <person name="LaButti K."/>
            <person name="Lipzen A."/>
            <person name="Waldron R."/>
            <person name="Moloney N.M."/>
            <person name="Sperisen C."/>
            <person name="Kredics L."/>
            <person name="Vagvoelgyi C."/>
            <person name="Patrignani A."/>
            <person name="Fitzpatrick D."/>
            <person name="Nagy I."/>
            <person name="Doyle S."/>
            <person name="Anderson J.B."/>
            <person name="Grigoriev I.V."/>
            <person name="Gueldener U."/>
            <person name="Muensterkoetter M."/>
            <person name="Nagy L.G."/>
        </authorList>
    </citation>
    <scope>NUCLEOTIDE SEQUENCE [LARGE SCALE GENOMIC DNA]</scope>
    <source>
        <strain evidence="5">C18/9</strain>
    </source>
</reference>
<keyword evidence="5" id="KW-1185">Reference proteome</keyword>
<sequence length="184" mass="20922">MALSRSLQPSLQCLRQHSFLRQFSSSLPLLQYGNSNGDSVRTHYYQPKAEFQSGMVPVLTALEQMPDRDNVGATPEHIWKTHAKSVYDSTKDISPPTAYSGRTVRVRSNIMDSYAMLSNLLQRNNVRRELGKASRHEKKGVKRRRLASETWRRVFAHEARTLSGILSNSLPKFAVAELDDMCIE</sequence>
<dbReference type="Proteomes" id="UP000219338">
    <property type="component" value="Unassembled WGS sequence"/>
</dbReference>
<proteinExistence type="inferred from homology"/>
<evidence type="ECO:0000256" key="3">
    <source>
        <dbReference type="ARBA" id="ARBA00023274"/>
    </source>
</evidence>
<comment type="similarity">
    <text evidence="1">Belongs to the bacterial ribosomal protein bS21 family.</text>
</comment>
<dbReference type="GO" id="GO:0003735">
    <property type="term" value="F:structural constituent of ribosome"/>
    <property type="evidence" value="ECO:0007669"/>
    <property type="project" value="InterPro"/>
</dbReference>
<dbReference type="InterPro" id="IPR001911">
    <property type="entry name" value="Ribosomal_bS21"/>
</dbReference>
<evidence type="ECO:0000256" key="1">
    <source>
        <dbReference type="ARBA" id="ARBA00006640"/>
    </source>
</evidence>
<dbReference type="GO" id="GO:0005840">
    <property type="term" value="C:ribosome"/>
    <property type="evidence" value="ECO:0007669"/>
    <property type="project" value="UniProtKB-KW"/>
</dbReference>
<dbReference type="EMBL" id="FUEG01000002">
    <property type="protein sequence ID" value="SJL00368.1"/>
    <property type="molecule type" value="Genomic_DNA"/>
</dbReference>
<dbReference type="Pfam" id="PF01165">
    <property type="entry name" value="Ribosomal_S21"/>
    <property type="match status" value="1"/>
</dbReference>
<dbReference type="OrthoDB" id="2501249at2759"/>
<dbReference type="OMA" id="HIWKTHA"/>
<name>A0A284QV65_ARMOS</name>
<protein>
    <submittedName>
        <fullName evidence="4">Uncharacterized protein</fullName>
    </submittedName>
</protein>